<dbReference type="AlphaFoldDB" id="A0A086ZGN7"/>
<dbReference type="RefSeq" id="WP_052118209.1">
    <property type="nucleotide sequence ID" value="NZ_JDUS01000011.1"/>
</dbReference>
<dbReference type="OrthoDB" id="338425at2"/>
<accession>A0A086ZGN7</accession>
<name>A0A086ZGN7_9BIFI</name>
<sequence>MKPIREGKHLDDDLKHWLESVKSYVIEPLQIVTIMDKYRRVLACLSDRRNFKEKLNSNWYDQATADPWLIAVAIIYNSSIITFETPMAPTDPKPWKKTKIPSVAELMEVKCVNLYQFMEEVGSF</sequence>
<comment type="caution">
    <text evidence="1">The sequence shown here is derived from an EMBL/GenBank/DDBJ whole genome shotgun (WGS) entry which is preliminary data.</text>
</comment>
<dbReference type="Pfam" id="PF14367">
    <property type="entry name" value="DUF4411"/>
    <property type="match status" value="1"/>
</dbReference>
<dbReference type="InterPro" id="IPR016541">
    <property type="entry name" value="UCP008505"/>
</dbReference>
<evidence type="ECO:0000313" key="1">
    <source>
        <dbReference type="EMBL" id="KFI45687.1"/>
    </source>
</evidence>
<evidence type="ECO:0000313" key="2">
    <source>
        <dbReference type="Proteomes" id="UP000029096"/>
    </source>
</evidence>
<reference evidence="1 2" key="1">
    <citation type="submission" date="2014-03" db="EMBL/GenBank/DDBJ databases">
        <title>Genomics of Bifidobacteria.</title>
        <authorList>
            <person name="Ventura M."/>
            <person name="Milani C."/>
            <person name="Lugli G.A."/>
        </authorList>
    </citation>
    <scope>NUCLEOTIDE SEQUENCE [LARGE SCALE GENOMIC DNA]</scope>
    <source>
        <strain evidence="1 2">DSM 22767</strain>
    </source>
</reference>
<organism evidence="1 2">
    <name type="scientific">Bifidobacterium bohemicum DSM 22767</name>
    <dbReference type="NCBI Taxonomy" id="1437606"/>
    <lineage>
        <taxon>Bacteria</taxon>
        <taxon>Bacillati</taxon>
        <taxon>Actinomycetota</taxon>
        <taxon>Actinomycetes</taxon>
        <taxon>Bifidobacteriales</taxon>
        <taxon>Bifidobacteriaceae</taxon>
        <taxon>Bifidobacterium</taxon>
    </lineage>
</organism>
<gene>
    <name evidence="1" type="ORF">BBOH_0488</name>
</gene>
<dbReference type="EMBL" id="JGYP01000002">
    <property type="protein sequence ID" value="KFI45687.1"/>
    <property type="molecule type" value="Genomic_DNA"/>
</dbReference>
<dbReference type="Proteomes" id="UP000029096">
    <property type="component" value="Unassembled WGS sequence"/>
</dbReference>
<proteinExistence type="predicted"/>
<evidence type="ECO:0008006" key="3">
    <source>
        <dbReference type="Google" id="ProtNLM"/>
    </source>
</evidence>
<keyword evidence="2" id="KW-1185">Reference proteome</keyword>
<dbReference type="STRING" id="1437606.BBOH_0488"/>
<protein>
    <recommendedName>
        <fullName evidence="3">DUF4411 family protein</fullName>
    </recommendedName>
</protein>
<dbReference type="eggNOG" id="COG1487">
    <property type="taxonomic scope" value="Bacteria"/>
</dbReference>